<feature type="transmembrane region" description="Helical" evidence="1">
    <location>
        <begin position="289"/>
        <end position="311"/>
    </location>
</feature>
<sequence length="392" mass="43446">MKRLPKSRYILAVLSSQRDGKYSINGSSAVSSLCPPRPRSRQYDSEMGDQVFPLERSWYVGNTIFAILYGIELCMFFMSAYFLWNTKKPDKNRSFYIIYGAALLVFITIAMACNLFFGQMMWIEHRDVPGGPVQFFSDNIAAWYNTFGTAADVTANVLGDGLMLYRCYMFWCNTSVWVVVFPALIFLASTAMGIAATIQSGLPGNDFFHGVTVSFTTPWLSLTIAFNVITTAMIAFRLFAVSRSMRSVLDKERAEVYTGVIAILVESAAPFSILGIVYLVLYVRGDPQALALADIWGSFVALSPQAIILRVSMGSAWSKKTVTQYGTNTAVVFTESYIPGPESYTSYRSHNTPLHTFGMDSVTSRSGYTAGDLSRKSRELDSRGSEIVLGTV</sequence>
<keyword evidence="1" id="KW-0472">Membrane</keyword>
<evidence type="ECO:0000256" key="1">
    <source>
        <dbReference type="SAM" id="Phobius"/>
    </source>
</evidence>
<name>A0AAW0C2N5_9AGAR</name>
<feature type="transmembrane region" description="Helical" evidence="1">
    <location>
        <begin position="96"/>
        <end position="117"/>
    </location>
</feature>
<accession>A0AAW0C2N5</accession>
<organism evidence="2 3">
    <name type="scientific">Favolaschia claudopus</name>
    <dbReference type="NCBI Taxonomy" id="2862362"/>
    <lineage>
        <taxon>Eukaryota</taxon>
        <taxon>Fungi</taxon>
        <taxon>Dikarya</taxon>
        <taxon>Basidiomycota</taxon>
        <taxon>Agaricomycotina</taxon>
        <taxon>Agaricomycetes</taxon>
        <taxon>Agaricomycetidae</taxon>
        <taxon>Agaricales</taxon>
        <taxon>Marasmiineae</taxon>
        <taxon>Mycenaceae</taxon>
        <taxon>Favolaschia</taxon>
    </lineage>
</organism>
<dbReference type="Proteomes" id="UP001362999">
    <property type="component" value="Unassembled WGS sequence"/>
</dbReference>
<comment type="caution">
    <text evidence="2">The sequence shown here is derived from an EMBL/GenBank/DDBJ whole genome shotgun (WGS) entry which is preliminary data.</text>
</comment>
<proteinExistence type="predicted"/>
<dbReference type="EMBL" id="JAWWNJ010000023">
    <property type="protein sequence ID" value="KAK7032900.1"/>
    <property type="molecule type" value="Genomic_DNA"/>
</dbReference>
<feature type="transmembrane region" description="Helical" evidence="1">
    <location>
        <begin position="176"/>
        <end position="198"/>
    </location>
</feature>
<evidence type="ECO:0000313" key="3">
    <source>
        <dbReference type="Proteomes" id="UP001362999"/>
    </source>
</evidence>
<keyword evidence="3" id="KW-1185">Reference proteome</keyword>
<evidence type="ECO:0000313" key="2">
    <source>
        <dbReference type="EMBL" id="KAK7032900.1"/>
    </source>
</evidence>
<feature type="transmembrane region" description="Helical" evidence="1">
    <location>
        <begin position="260"/>
        <end position="283"/>
    </location>
</feature>
<protein>
    <submittedName>
        <fullName evidence="2">Uncharacterized protein</fullName>
    </submittedName>
</protein>
<gene>
    <name evidence="2" type="ORF">R3P38DRAFT_2919602</name>
</gene>
<keyword evidence="1" id="KW-1133">Transmembrane helix</keyword>
<feature type="transmembrane region" description="Helical" evidence="1">
    <location>
        <begin position="218"/>
        <end position="239"/>
    </location>
</feature>
<dbReference type="AlphaFoldDB" id="A0AAW0C2N5"/>
<keyword evidence="1" id="KW-0812">Transmembrane</keyword>
<reference evidence="2 3" key="1">
    <citation type="journal article" date="2024" name="J Genomics">
        <title>Draft genome sequencing and assembly of Favolaschia claudopus CIRM-BRFM 2984 isolated from oak limbs.</title>
        <authorList>
            <person name="Navarro D."/>
            <person name="Drula E."/>
            <person name="Chaduli D."/>
            <person name="Cazenave R."/>
            <person name="Ahrendt S."/>
            <person name="Wang J."/>
            <person name="Lipzen A."/>
            <person name="Daum C."/>
            <person name="Barry K."/>
            <person name="Grigoriev I.V."/>
            <person name="Favel A."/>
            <person name="Rosso M.N."/>
            <person name="Martin F."/>
        </authorList>
    </citation>
    <scope>NUCLEOTIDE SEQUENCE [LARGE SCALE GENOMIC DNA]</scope>
    <source>
        <strain evidence="2 3">CIRM-BRFM 2984</strain>
    </source>
</reference>
<feature type="transmembrane region" description="Helical" evidence="1">
    <location>
        <begin position="64"/>
        <end position="84"/>
    </location>
</feature>